<organism evidence="9 10">
    <name type="scientific">Teretinema zuelzerae</name>
    <dbReference type="NCBI Taxonomy" id="156"/>
    <lineage>
        <taxon>Bacteria</taxon>
        <taxon>Pseudomonadati</taxon>
        <taxon>Spirochaetota</taxon>
        <taxon>Spirochaetia</taxon>
        <taxon>Spirochaetales</taxon>
        <taxon>Treponemataceae</taxon>
        <taxon>Teretinema</taxon>
    </lineage>
</organism>
<proteinExistence type="inferred from homology"/>
<dbReference type="InterPro" id="IPR000522">
    <property type="entry name" value="ABC_transptr_permease_BtuC"/>
</dbReference>
<dbReference type="PANTHER" id="PTHR30472:SF25">
    <property type="entry name" value="ABC TRANSPORTER PERMEASE PROTEIN MJ0876-RELATED"/>
    <property type="match status" value="1"/>
</dbReference>
<keyword evidence="7 8" id="KW-0472">Membrane</keyword>
<comment type="similarity">
    <text evidence="2">Belongs to the binding-protein-dependent transport system permease family. FecCD subfamily.</text>
</comment>
<feature type="transmembrane region" description="Helical" evidence="8">
    <location>
        <begin position="164"/>
        <end position="187"/>
    </location>
</feature>
<protein>
    <submittedName>
        <fullName evidence="9">Iron ABC transporter permease</fullName>
    </submittedName>
</protein>
<keyword evidence="6 8" id="KW-1133">Transmembrane helix</keyword>
<feature type="transmembrane region" description="Helical" evidence="8">
    <location>
        <begin position="207"/>
        <end position="227"/>
    </location>
</feature>
<feature type="transmembrane region" description="Helical" evidence="8">
    <location>
        <begin position="254"/>
        <end position="276"/>
    </location>
</feature>
<evidence type="ECO:0000256" key="7">
    <source>
        <dbReference type="ARBA" id="ARBA00023136"/>
    </source>
</evidence>
<dbReference type="RefSeq" id="WP_230757625.1">
    <property type="nucleotide sequence ID" value="NZ_JAINWA010000003.1"/>
</dbReference>
<evidence type="ECO:0000313" key="9">
    <source>
        <dbReference type="EMBL" id="MCD1655794.1"/>
    </source>
</evidence>
<evidence type="ECO:0000256" key="2">
    <source>
        <dbReference type="ARBA" id="ARBA00007935"/>
    </source>
</evidence>
<gene>
    <name evidence="9" type="ORF">K7J14_13940</name>
</gene>
<dbReference type="AlphaFoldDB" id="A0AAE3EJC4"/>
<keyword evidence="10" id="KW-1185">Reference proteome</keyword>
<feature type="transmembrane region" description="Helical" evidence="8">
    <location>
        <begin position="68"/>
        <end position="86"/>
    </location>
</feature>
<name>A0AAE3EJC4_9SPIR</name>
<feature type="transmembrane region" description="Helical" evidence="8">
    <location>
        <begin position="6"/>
        <end position="27"/>
    </location>
</feature>
<dbReference type="Proteomes" id="UP001198163">
    <property type="component" value="Unassembled WGS sequence"/>
</dbReference>
<evidence type="ECO:0000313" key="10">
    <source>
        <dbReference type="Proteomes" id="UP001198163"/>
    </source>
</evidence>
<dbReference type="Pfam" id="PF01032">
    <property type="entry name" value="FecCD"/>
    <property type="match status" value="1"/>
</dbReference>
<dbReference type="PANTHER" id="PTHR30472">
    <property type="entry name" value="FERRIC ENTEROBACTIN TRANSPORT SYSTEM PERMEASE PROTEIN"/>
    <property type="match status" value="1"/>
</dbReference>
<comment type="caution">
    <text evidence="9">The sequence shown here is derived from an EMBL/GenBank/DDBJ whole genome shotgun (WGS) entry which is preliminary data.</text>
</comment>
<reference evidence="9" key="1">
    <citation type="submission" date="2021-08" db="EMBL/GenBank/DDBJ databases">
        <title>Comparative analyses of Brucepasteria parasyntrophica and Teretinema zuelzerae.</title>
        <authorList>
            <person name="Song Y."/>
            <person name="Brune A."/>
        </authorList>
    </citation>
    <scope>NUCLEOTIDE SEQUENCE</scope>
    <source>
        <strain evidence="9">DSM 1903</strain>
    </source>
</reference>
<sequence length="348" mass="35122">MKIPFWAILVLGIAGSLAMLCIAALAGTADIDPVTGLRILAGAFSASPLSPDISPAAAGIILDIRLPRILLAWLAGAAVSVSGAIMQSVLRNPLASPFTLGVSAGASLGSGLVMLAGTAFPFAGALAILSGLAVPAAGFVSGLAAIFLLLAFSRSLDPRLDTHTVILSGMVLSLFINAALTLVSALAGQEMSRLILWQMGSFALKGWTPVAVLALPVFLGILAATAYSRELDILTFGDEEASAIGVDIKKHRGILIALASALTGATVAFVGVIGFVDLAVPHLVRKITGPGHLKAIPLSALAGGSAMVLADLAARTLIPPLDLPVGAITAIAGAPVFAFIYLSGRTKG</sequence>
<dbReference type="SUPFAM" id="SSF81345">
    <property type="entry name" value="ABC transporter involved in vitamin B12 uptake, BtuC"/>
    <property type="match status" value="1"/>
</dbReference>
<feature type="transmembrane region" description="Helical" evidence="8">
    <location>
        <begin position="321"/>
        <end position="342"/>
    </location>
</feature>
<accession>A0AAE3EJC4</accession>
<evidence type="ECO:0000256" key="3">
    <source>
        <dbReference type="ARBA" id="ARBA00022448"/>
    </source>
</evidence>
<dbReference type="GO" id="GO:0022857">
    <property type="term" value="F:transmembrane transporter activity"/>
    <property type="evidence" value="ECO:0007669"/>
    <property type="project" value="InterPro"/>
</dbReference>
<evidence type="ECO:0000256" key="5">
    <source>
        <dbReference type="ARBA" id="ARBA00022692"/>
    </source>
</evidence>
<keyword evidence="4" id="KW-1003">Cell membrane</keyword>
<dbReference type="GO" id="GO:0033214">
    <property type="term" value="P:siderophore-iron import into cell"/>
    <property type="evidence" value="ECO:0007669"/>
    <property type="project" value="TreeGrafter"/>
</dbReference>
<dbReference type="EMBL" id="JAINWA010000003">
    <property type="protein sequence ID" value="MCD1655794.1"/>
    <property type="molecule type" value="Genomic_DNA"/>
</dbReference>
<evidence type="ECO:0000256" key="1">
    <source>
        <dbReference type="ARBA" id="ARBA00004651"/>
    </source>
</evidence>
<keyword evidence="3" id="KW-0813">Transport</keyword>
<dbReference type="CDD" id="cd06550">
    <property type="entry name" value="TM_ABC_iron-siderophores_like"/>
    <property type="match status" value="1"/>
</dbReference>
<evidence type="ECO:0000256" key="6">
    <source>
        <dbReference type="ARBA" id="ARBA00022989"/>
    </source>
</evidence>
<dbReference type="Gene3D" id="1.10.3470.10">
    <property type="entry name" value="ABC transporter involved in vitamin B12 uptake, BtuC"/>
    <property type="match status" value="1"/>
</dbReference>
<feature type="transmembrane region" description="Helical" evidence="8">
    <location>
        <begin position="126"/>
        <end position="152"/>
    </location>
</feature>
<evidence type="ECO:0000256" key="8">
    <source>
        <dbReference type="SAM" id="Phobius"/>
    </source>
</evidence>
<evidence type="ECO:0000256" key="4">
    <source>
        <dbReference type="ARBA" id="ARBA00022475"/>
    </source>
</evidence>
<dbReference type="InterPro" id="IPR037294">
    <property type="entry name" value="ABC_BtuC-like"/>
</dbReference>
<dbReference type="GO" id="GO:0005886">
    <property type="term" value="C:plasma membrane"/>
    <property type="evidence" value="ECO:0007669"/>
    <property type="project" value="UniProtKB-SubCell"/>
</dbReference>
<comment type="subcellular location">
    <subcellularLocation>
        <location evidence="1">Cell membrane</location>
        <topology evidence="1">Multi-pass membrane protein</topology>
    </subcellularLocation>
</comment>
<keyword evidence="5 8" id="KW-0812">Transmembrane</keyword>
<feature type="transmembrane region" description="Helical" evidence="8">
    <location>
        <begin position="98"/>
        <end position="120"/>
    </location>
</feature>